<keyword evidence="5" id="KW-0865">Zymogen</keyword>
<proteinExistence type="inferred from homology"/>
<dbReference type="InterPro" id="IPR000169">
    <property type="entry name" value="Pept_cys_AS"/>
</dbReference>
<feature type="domain" description="Peptidase C1A papain C-terminal" evidence="7">
    <location>
        <begin position="2"/>
        <end position="173"/>
    </location>
</feature>
<dbReference type="EMBL" id="JAPWTJ010000043">
    <property type="protein sequence ID" value="KAJ8984236.1"/>
    <property type="molecule type" value="Genomic_DNA"/>
</dbReference>
<accession>A0ABQ9K2C6</accession>
<evidence type="ECO:0000256" key="5">
    <source>
        <dbReference type="ARBA" id="ARBA00023145"/>
    </source>
</evidence>
<dbReference type="InterPro" id="IPR025660">
    <property type="entry name" value="Pept_his_AS"/>
</dbReference>
<dbReference type="PROSITE" id="PS00640">
    <property type="entry name" value="THIOL_PROTEASE_ASN"/>
    <property type="match status" value="1"/>
</dbReference>
<dbReference type="Pfam" id="PF08246">
    <property type="entry name" value="Inhibitor_I29"/>
    <property type="match status" value="1"/>
</dbReference>
<keyword evidence="4" id="KW-0788">Thiol protease</keyword>
<dbReference type="Proteomes" id="UP001162164">
    <property type="component" value="Unassembled WGS sequence"/>
</dbReference>
<dbReference type="SMART" id="SM00645">
    <property type="entry name" value="Pept_C1"/>
    <property type="match status" value="2"/>
</dbReference>
<feature type="domain" description="Peptidase C1A papain C-terminal" evidence="7">
    <location>
        <begin position="283"/>
        <end position="491"/>
    </location>
</feature>
<dbReference type="SUPFAM" id="SSF54001">
    <property type="entry name" value="Cysteine proteinases"/>
    <property type="match status" value="2"/>
</dbReference>
<dbReference type="InterPro" id="IPR013128">
    <property type="entry name" value="Peptidase_C1A"/>
</dbReference>
<dbReference type="InterPro" id="IPR025661">
    <property type="entry name" value="Pept_asp_AS"/>
</dbReference>
<dbReference type="InterPro" id="IPR000668">
    <property type="entry name" value="Peptidase_C1A_C"/>
</dbReference>
<evidence type="ECO:0000313" key="9">
    <source>
        <dbReference type="EMBL" id="KAJ8984236.1"/>
    </source>
</evidence>
<protein>
    <recommendedName>
        <fullName evidence="11">Cathepsin L</fullName>
    </recommendedName>
</protein>
<keyword evidence="6" id="KW-1015">Disulfide bond</keyword>
<dbReference type="Pfam" id="PF00112">
    <property type="entry name" value="Peptidase_C1"/>
    <property type="match status" value="2"/>
</dbReference>
<feature type="domain" description="Cathepsin propeptide inhibitor" evidence="8">
    <location>
        <begin position="197"/>
        <end position="257"/>
    </location>
</feature>
<keyword evidence="10" id="KW-1185">Reference proteome</keyword>
<dbReference type="InterPro" id="IPR039417">
    <property type="entry name" value="Peptidase_C1A_papain-like"/>
</dbReference>
<sequence length="492" mass="54041">MESAYAIKTNTMLTLSEQNLIDCSDNHGCSGGTIHKAFAYVVQNGIETEEDYPFTAVDGTCTFETSKVALQLSSYKTITKDSESELKKAVGTIGPVSVSIDASYFQLYTGGIFDESSCTTTVNHGVLVVGYGTEDGTPYWLVKNSWGADWGEEGFIKMVRDKNDQCGIALWGIKMKIILALVSLALAANAASDRTLWQDFKKTHGKTYRSALEETKRFAIFQDNLRKIEEHNKKFESGEKTYYLGVNQFADMSVKEFRETMLTPNITRPMSGGLFTAKDAVEVPDTIDWNSQGAVAPVKDQGNCGSCWAFSTTGAIESAYYLKNNELVRLSEQNLIDCSTPYGNGGCDGGLMQYAFAYVVDNGISTEETYAYAGLDESCQNKESFVQISSYVDIEQSEETLKAAVASVGPVAVAIYVDDMMFYLGGIFMENSCSKDLDHELLLVGYGTSNGQDYWYLKNSWGTTWGELGFLKMARNADDLCGIADCAAYPVL</sequence>
<evidence type="ECO:0000256" key="1">
    <source>
        <dbReference type="ARBA" id="ARBA00008455"/>
    </source>
</evidence>
<evidence type="ECO:0000256" key="3">
    <source>
        <dbReference type="ARBA" id="ARBA00022801"/>
    </source>
</evidence>
<keyword evidence="3" id="KW-0378">Hydrolase</keyword>
<evidence type="ECO:0000256" key="4">
    <source>
        <dbReference type="ARBA" id="ARBA00022807"/>
    </source>
</evidence>
<dbReference type="SMART" id="SM00848">
    <property type="entry name" value="Inhibitor_I29"/>
    <property type="match status" value="1"/>
</dbReference>
<evidence type="ECO:0000259" key="7">
    <source>
        <dbReference type="SMART" id="SM00645"/>
    </source>
</evidence>
<gene>
    <name evidence="9" type="ORF">NQ317_007468</name>
</gene>
<dbReference type="PROSITE" id="PS00639">
    <property type="entry name" value="THIOL_PROTEASE_HIS"/>
    <property type="match status" value="2"/>
</dbReference>
<comment type="similarity">
    <text evidence="1">Belongs to the peptidase C1 family.</text>
</comment>
<dbReference type="PRINTS" id="PR00705">
    <property type="entry name" value="PAPAIN"/>
</dbReference>
<comment type="caution">
    <text evidence="9">The sequence shown here is derived from an EMBL/GenBank/DDBJ whole genome shotgun (WGS) entry which is preliminary data.</text>
</comment>
<reference evidence="9" key="1">
    <citation type="journal article" date="2023" name="Insect Mol. Biol.">
        <title>Genome sequencing provides insights into the evolution of gene families encoding plant cell wall-degrading enzymes in longhorned beetles.</title>
        <authorList>
            <person name="Shin N.R."/>
            <person name="Okamura Y."/>
            <person name="Kirsch R."/>
            <person name="Pauchet Y."/>
        </authorList>
    </citation>
    <scope>NUCLEOTIDE SEQUENCE</scope>
    <source>
        <strain evidence="9">MMC_N1</strain>
    </source>
</reference>
<dbReference type="InterPro" id="IPR038765">
    <property type="entry name" value="Papain-like_cys_pep_sf"/>
</dbReference>
<dbReference type="Gene3D" id="3.90.70.10">
    <property type="entry name" value="Cysteine proteinases"/>
    <property type="match status" value="2"/>
</dbReference>
<evidence type="ECO:0000256" key="2">
    <source>
        <dbReference type="ARBA" id="ARBA00022670"/>
    </source>
</evidence>
<evidence type="ECO:0000259" key="8">
    <source>
        <dbReference type="SMART" id="SM00848"/>
    </source>
</evidence>
<evidence type="ECO:0008006" key="11">
    <source>
        <dbReference type="Google" id="ProtNLM"/>
    </source>
</evidence>
<dbReference type="PANTHER" id="PTHR12411">
    <property type="entry name" value="CYSTEINE PROTEASE FAMILY C1-RELATED"/>
    <property type="match status" value="1"/>
</dbReference>
<evidence type="ECO:0000256" key="6">
    <source>
        <dbReference type="ARBA" id="ARBA00023157"/>
    </source>
</evidence>
<dbReference type="InterPro" id="IPR013201">
    <property type="entry name" value="Prot_inhib_I29"/>
</dbReference>
<dbReference type="CDD" id="cd02248">
    <property type="entry name" value="Peptidase_C1A"/>
    <property type="match status" value="2"/>
</dbReference>
<evidence type="ECO:0000313" key="10">
    <source>
        <dbReference type="Proteomes" id="UP001162164"/>
    </source>
</evidence>
<organism evidence="9 10">
    <name type="scientific">Molorchus minor</name>
    <dbReference type="NCBI Taxonomy" id="1323400"/>
    <lineage>
        <taxon>Eukaryota</taxon>
        <taxon>Metazoa</taxon>
        <taxon>Ecdysozoa</taxon>
        <taxon>Arthropoda</taxon>
        <taxon>Hexapoda</taxon>
        <taxon>Insecta</taxon>
        <taxon>Pterygota</taxon>
        <taxon>Neoptera</taxon>
        <taxon>Endopterygota</taxon>
        <taxon>Coleoptera</taxon>
        <taxon>Polyphaga</taxon>
        <taxon>Cucujiformia</taxon>
        <taxon>Chrysomeloidea</taxon>
        <taxon>Cerambycidae</taxon>
        <taxon>Lamiinae</taxon>
        <taxon>Monochamini</taxon>
        <taxon>Molorchus</taxon>
    </lineage>
</organism>
<dbReference type="PROSITE" id="PS00139">
    <property type="entry name" value="THIOL_PROTEASE_CYS"/>
    <property type="match status" value="1"/>
</dbReference>
<name>A0ABQ9K2C6_9CUCU</name>
<keyword evidence="2" id="KW-0645">Protease</keyword>